<feature type="transmembrane region" description="Helical" evidence="1">
    <location>
        <begin position="81"/>
        <end position="100"/>
    </location>
</feature>
<sequence>MTAAALVIAALAAILHVYIFVMESVTWTSPRTRAVFGMSEEEAQTTRLLALNQGYYNLFLAIVTGAGIVATATGADAVGAALLYAGLGSMLAAAVVLVVSARDKARAAVIQGTLPLVAIVLLLLASTL</sequence>
<dbReference type="EMBL" id="SDLP01000006">
    <property type="protein sequence ID" value="TDL05916.1"/>
    <property type="molecule type" value="Genomic_DNA"/>
</dbReference>
<feature type="transmembrane region" description="Helical" evidence="1">
    <location>
        <begin position="55"/>
        <end position="75"/>
    </location>
</feature>
<feature type="transmembrane region" description="Helical" evidence="1">
    <location>
        <begin position="107"/>
        <end position="125"/>
    </location>
</feature>
<dbReference type="AlphaFoldDB" id="A0A4R5X3J6"/>
<dbReference type="Pfam" id="PF06993">
    <property type="entry name" value="DUF1304"/>
    <property type="match status" value="1"/>
</dbReference>
<dbReference type="RefSeq" id="WP_133414440.1">
    <property type="nucleotide sequence ID" value="NZ_CALTXN010000004.1"/>
</dbReference>
<proteinExistence type="predicted"/>
<gene>
    <name evidence="2" type="ORF">EUA04_20575</name>
</gene>
<feature type="transmembrane region" description="Helical" evidence="1">
    <location>
        <begin position="6"/>
        <end position="28"/>
    </location>
</feature>
<evidence type="ECO:0000256" key="1">
    <source>
        <dbReference type="SAM" id="Phobius"/>
    </source>
</evidence>
<dbReference type="Proteomes" id="UP000294952">
    <property type="component" value="Unassembled WGS sequence"/>
</dbReference>
<keyword evidence="1" id="KW-0472">Membrane</keyword>
<reference evidence="2 3" key="1">
    <citation type="submission" date="2019-01" db="EMBL/GenBank/DDBJ databases">
        <title>High-quality-draft genome sequences of five non-tuberculosis mycobacteriaceae isolated from a nosocomial environment.</title>
        <authorList>
            <person name="Tiago I."/>
            <person name="Alarico S."/>
            <person name="Pereira S.G."/>
            <person name="Coelho C."/>
            <person name="Maranha A."/>
            <person name="Empadinhas N."/>
        </authorList>
    </citation>
    <scope>NUCLEOTIDE SEQUENCE [LARGE SCALE GENOMIC DNA]</scope>
    <source>
        <strain evidence="2 3">22DIII</strain>
    </source>
</reference>
<organism evidence="2 3">
    <name type="scientific">Mycolicibacterium obuense</name>
    <dbReference type="NCBI Taxonomy" id="1807"/>
    <lineage>
        <taxon>Bacteria</taxon>
        <taxon>Bacillati</taxon>
        <taxon>Actinomycetota</taxon>
        <taxon>Actinomycetes</taxon>
        <taxon>Mycobacteriales</taxon>
        <taxon>Mycobacteriaceae</taxon>
        <taxon>Mycolicibacterium</taxon>
    </lineage>
</organism>
<comment type="caution">
    <text evidence="2">The sequence shown here is derived from an EMBL/GenBank/DDBJ whole genome shotgun (WGS) entry which is preliminary data.</text>
</comment>
<dbReference type="InterPro" id="IPR009732">
    <property type="entry name" value="DUF1304"/>
</dbReference>
<protein>
    <submittedName>
        <fullName evidence="2">DUF1304 domain-containing protein</fullName>
    </submittedName>
</protein>
<accession>A0A4R5X3J6</accession>
<keyword evidence="1" id="KW-1133">Transmembrane helix</keyword>
<evidence type="ECO:0000313" key="3">
    <source>
        <dbReference type="Proteomes" id="UP000294952"/>
    </source>
</evidence>
<name>A0A4R5X3J6_9MYCO</name>
<evidence type="ECO:0000313" key="2">
    <source>
        <dbReference type="EMBL" id="TDL05916.1"/>
    </source>
</evidence>
<keyword evidence="1" id="KW-0812">Transmembrane</keyword>
<dbReference type="PANTHER" id="PTHR38446">
    <property type="entry name" value="BLL0914 PROTEIN"/>
    <property type="match status" value="1"/>
</dbReference>
<dbReference type="PANTHER" id="PTHR38446:SF1">
    <property type="entry name" value="BLL0914 PROTEIN"/>
    <property type="match status" value="1"/>
</dbReference>